<dbReference type="OrthoDB" id="8456005at2"/>
<sequence length="279" mass="29312">MTRALCASVVAGGALLGLGGHASAQFAFEEEILPPRVVAWRLADRGFTGLSRPRFDGRVYVVDAVNPAGIPVRLLVDPTGGAIIGRQRVGAPETYARLERPAPGFGWTEDDAAPRRVVRPSPFDEPPALRLQRRPAGEALRPEPNPDGVNPDSVGRTAPPRKVARAAPARPADLRPALRNSPEVPAPKAVPADSGRTDAKADTKTGGKPETRDASIEKAQPATSPAPTAEKPAEKVVAEAPKPDSKDWKDPPTDKKPVRVIGGATIVPGTVEKEPGAAQ</sequence>
<feature type="compositionally biased region" description="Low complexity" evidence="1">
    <location>
        <begin position="158"/>
        <end position="179"/>
    </location>
</feature>
<feature type="compositionally biased region" description="Basic and acidic residues" evidence="1">
    <location>
        <begin position="195"/>
        <end position="216"/>
    </location>
</feature>
<accession>A0A6B9FY88</accession>
<feature type="compositionally biased region" description="Basic and acidic residues" evidence="1">
    <location>
        <begin position="231"/>
        <end position="257"/>
    </location>
</feature>
<organism evidence="3 4">
    <name type="scientific">Methylobacterium mesophilicum SR1.6/6</name>
    <dbReference type="NCBI Taxonomy" id="908290"/>
    <lineage>
        <taxon>Bacteria</taxon>
        <taxon>Pseudomonadati</taxon>
        <taxon>Pseudomonadota</taxon>
        <taxon>Alphaproteobacteria</taxon>
        <taxon>Hyphomicrobiales</taxon>
        <taxon>Methylobacteriaceae</taxon>
        <taxon>Methylobacterium</taxon>
    </lineage>
</organism>
<proteinExistence type="predicted"/>
<name>A0A6B9FY88_9HYPH</name>
<protein>
    <recommendedName>
        <fullName evidence="5">PepSY domain-containing protein</fullName>
    </recommendedName>
</protein>
<gene>
    <name evidence="3" type="ORF">MMSR116_10590</name>
</gene>
<evidence type="ECO:0000313" key="3">
    <source>
        <dbReference type="EMBL" id="QGY06126.1"/>
    </source>
</evidence>
<evidence type="ECO:0000313" key="4">
    <source>
        <dbReference type="Proteomes" id="UP000012488"/>
    </source>
</evidence>
<dbReference type="Proteomes" id="UP000012488">
    <property type="component" value="Chromosome"/>
</dbReference>
<feature type="signal peptide" evidence="2">
    <location>
        <begin position="1"/>
        <end position="22"/>
    </location>
</feature>
<feature type="region of interest" description="Disordered" evidence="1">
    <location>
        <begin position="101"/>
        <end position="279"/>
    </location>
</feature>
<keyword evidence="2" id="KW-0732">Signal</keyword>
<dbReference type="KEGG" id="mmes:MMSR116_10590"/>
<reference evidence="3 4" key="2">
    <citation type="journal article" date="2013" name="Genome Announc.">
        <title>Draft Genome Sequence of Methylobacterium mesophilicum Strain SR1.6/6, Isolated from Citrus sinensis.</title>
        <authorList>
            <person name="Marinho Almeida D."/>
            <person name="Dini-Andreote F."/>
            <person name="Camargo Neves A.A."/>
            <person name="Juca Ramos R.T."/>
            <person name="Andreote F.D."/>
            <person name="Carneiro A.R."/>
            <person name="Oliveira de Souza Lima A."/>
            <person name="Caracciolo Gomes de Sa P.H."/>
            <person name="Ribeiro Barbosa M.S."/>
            <person name="Araujo W.L."/>
            <person name="Silva A."/>
        </authorList>
    </citation>
    <scope>NUCLEOTIDE SEQUENCE [LARGE SCALE GENOMIC DNA]</scope>
    <source>
        <strain evidence="3 4">SR1.6/6</strain>
    </source>
</reference>
<evidence type="ECO:0008006" key="5">
    <source>
        <dbReference type="Google" id="ProtNLM"/>
    </source>
</evidence>
<dbReference type="AlphaFoldDB" id="A0A6B9FY88"/>
<evidence type="ECO:0000256" key="1">
    <source>
        <dbReference type="SAM" id="MobiDB-lite"/>
    </source>
</evidence>
<feature type="chain" id="PRO_5025593684" description="PepSY domain-containing protein" evidence="2">
    <location>
        <begin position="23"/>
        <end position="279"/>
    </location>
</feature>
<evidence type="ECO:0000256" key="2">
    <source>
        <dbReference type="SAM" id="SignalP"/>
    </source>
</evidence>
<reference evidence="3 4" key="1">
    <citation type="journal article" date="2012" name="Genet. Mol. Biol.">
        <title>Analysis of 16S rRNA and mxaF genes revealing insights into Methylobacterium niche-specific plant association.</title>
        <authorList>
            <person name="Dourado M.N."/>
            <person name="Andreote F.D."/>
            <person name="Dini-Andreote F."/>
            <person name="Conti R."/>
            <person name="Araujo J.M."/>
            <person name="Araujo W.L."/>
        </authorList>
    </citation>
    <scope>NUCLEOTIDE SEQUENCE [LARGE SCALE GENOMIC DNA]</scope>
    <source>
        <strain evidence="3 4">SR1.6/6</strain>
    </source>
</reference>
<dbReference type="EMBL" id="CP043538">
    <property type="protein sequence ID" value="QGY06126.1"/>
    <property type="molecule type" value="Genomic_DNA"/>
</dbReference>